<dbReference type="GO" id="GO:0046872">
    <property type="term" value="F:metal ion binding"/>
    <property type="evidence" value="ECO:0007669"/>
    <property type="project" value="UniProtKB-UniRule"/>
</dbReference>
<organism evidence="12 13">
    <name type="scientific">Thermochromatium tepidum ATCC 43061</name>
    <dbReference type="NCBI Taxonomy" id="316276"/>
    <lineage>
        <taxon>Bacteria</taxon>
        <taxon>Pseudomonadati</taxon>
        <taxon>Pseudomonadota</taxon>
        <taxon>Gammaproteobacteria</taxon>
        <taxon>Chromatiales</taxon>
        <taxon>Chromatiaceae</taxon>
        <taxon>Thermochromatium</taxon>
    </lineage>
</organism>
<evidence type="ECO:0000256" key="7">
    <source>
        <dbReference type="ARBA" id="ARBA00023004"/>
    </source>
</evidence>
<dbReference type="SFLD" id="SFLDS00029">
    <property type="entry name" value="Radical_SAM"/>
    <property type="match status" value="1"/>
</dbReference>
<dbReference type="Pfam" id="PF06969">
    <property type="entry name" value="HemN_C"/>
    <property type="match status" value="1"/>
</dbReference>
<dbReference type="SFLD" id="SFLDF00562">
    <property type="entry name" value="HemN-like__clustered_with_heat"/>
    <property type="match status" value="1"/>
</dbReference>
<dbReference type="InterPro" id="IPR007197">
    <property type="entry name" value="rSAM"/>
</dbReference>
<protein>
    <recommendedName>
        <fullName evidence="3 10">Heme chaperone HemW</fullName>
    </recommendedName>
</protein>
<gene>
    <name evidence="12" type="primary">hemW</name>
    <name evidence="12" type="ORF">E6P07_12085</name>
</gene>
<dbReference type="GO" id="GO:0051539">
    <property type="term" value="F:4 iron, 4 sulfur cluster binding"/>
    <property type="evidence" value="ECO:0007669"/>
    <property type="project" value="UniProtKB-UniRule"/>
</dbReference>
<dbReference type="GO" id="GO:0004109">
    <property type="term" value="F:coproporphyrinogen oxidase activity"/>
    <property type="evidence" value="ECO:0007669"/>
    <property type="project" value="InterPro"/>
</dbReference>
<sequence>MASFEHPQPPLALYIHLPWCVRKCPYCDFNSHPGDPASLPFDAYVERLLLDLDLELCEPAARRPISSIFIGGGTPSLFPGPAIRNLLDGIRARVELIPDAEITLEANPGRVESRCLAEYRAAGVNRLSIGVQSLSEEYLERLGRIHTPQQARAAVRMARAQGFDNLNLDLMFGLPGQTLEAAQADLDALLDLEPEHISYYQLTLEPGTVFGACPPELPDLDLIADIGHQGAERLESAGYGRYEVSAYSRPGYGCRHNLNYWHFGDYLGLGAGAHGKQTVQAADGTPYAWRTEKPASPFRYLNADPGRRIGTRRDLSESDLVLEFALNALRLVQGFDLELFTATTGLPRSRITPTLEAAVRDGLLEIEQECCVPTPLGRDFLDDLIARFVA</sequence>
<dbReference type="GO" id="GO:0005737">
    <property type="term" value="C:cytoplasm"/>
    <property type="evidence" value="ECO:0007669"/>
    <property type="project" value="UniProtKB-SubCell"/>
</dbReference>
<dbReference type="InterPro" id="IPR006638">
    <property type="entry name" value="Elp3/MiaA/NifB-like_rSAM"/>
</dbReference>
<evidence type="ECO:0000313" key="13">
    <source>
        <dbReference type="Proteomes" id="UP000426424"/>
    </source>
</evidence>
<dbReference type="SFLD" id="SFLDG01065">
    <property type="entry name" value="anaerobic_coproporphyrinogen-I"/>
    <property type="match status" value="1"/>
</dbReference>
<dbReference type="OrthoDB" id="9808022at2"/>
<keyword evidence="6 10" id="KW-0479">Metal-binding</keyword>
<evidence type="ECO:0000313" key="12">
    <source>
        <dbReference type="EMBL" id="QGU33651.1"/>
    </source>
</evidence>
<name>A0A6I6E146_THETI</name>
<dbReference type="SUPFAM" id="SSF102114">
    <property type="entry name" value="Radical SAM enzymes"/>
    <property type="match status" value="1"/>
</dbReference>
<comment type="similarity">
    <text evidence="2">Belongs to the anaerobic coproporphyrinogen-III oxidase family. HemW subfamily.</text>
</comment>
<dbReference type="Proteomes" id="UP000426424">
    <property type="component" value="Chromosome"/>
</dbReference>
<evidence type="ECO:0000256" key="2">
    <source>
        <dbReference type="ARBA" id="ARBA00006100"/>
    </source>
</evidence>
<evidence type="ECO:0000256" key="9">
    <source>
        <dbReference type="ARBA" id="ARBA00023186"/>
    </source>
</evidence>
<dbReference type="SMART" id="SM00729">
    <property type="entry name" value="Elp3"/>
    <property type="match status" value="1"/>
</dbReference>
<dbReference type="SFLD" id="SFLDG01082">
    <property type="entry name" value="B12-binding_domain_containing"/>
    <property type="match status" value="1"/>
</dbReference>
<keyword evidence="5 10" id="KW-0949">S-adenosyl-L-methionine</keyword>
<keyword evidence="8 10" id="KW-0411">Iron-sulfur</keyword>
<comment type="cofactor">
    <cofactor evidence="1">
        <name>[4Fe-4S] cluster</name>
        <dbReference type="ChEBI" id="CHEBI:49883"/>
    </cofactor>
</comment>
<dbReference type="Pfam" id="PF04055">
    <property type="entry name" value="Radical_SAM"/>
    <property type="match status" value="1"/>
</dbReference>
<keyword evidence="13" id="KW-1185">Reference proteome</keyword>
<dbReference type="InterPro" id="IPR034505">
    <property type="entry name" value="Coproporphyrinogen-III_oxidase"/>
</dbReference>
<dbReference type="Gene3D" id="3.20.20.70">
    <property type="entry name" value="Aldolase class I"/>
    <property type="match status" value="1"/>
</dbReference>
<dbReference type="GO" id="GO:0006779">
    <property type="term" value="P:porphyrin-containing compound biosynthetic process"/>
    <property type="evidence" value="ECO:0007669"/>
    <property type="project" value="InterPro"/>
</dbReference>
<dbReference type="RefSeq" id="WP_153975840.1">
    <property type="nucleotide sequence ID" value="NZ_CP039268.1"/>
</dbReference>
<dbReference type="KEGG" id="ttp:E6P07_12085"/>
<dbReference type="InterPro" id="IPR010723">
    <property type="entry name" value="HemN_C"/>
</dbReference>
<dbReference type="InterPro" id="IPR013785">
    <property type="entry name" value="Aldolase_TIM"/>
</dbReference>
<keyword evidence="10" id="KW-0963">Cytoplasm</keyword>
<dbReference type="NCBIfam" id="TIGR00539">
    <property type="entry name" value="hemN_rel"/>
    <property type="match status" value="1"/>
</dbReference>
<keyword evidence="7 10" id="KW-0408">Iron</keyword>
<dbReference type="InterPro" id="IPR004559">
    <property type="entry name" value="HemW-like"/>
</dbReference>
<dbReference type="EMBL" id="CP039268">
    <property type="protein sequence ID" value="QGU33651.1"/>
    <property type="molecule type" value="Genomic_DNA"/>
</dbReference>
<dbReference type="PANTHER" id="PTHR13932">
    <property type="entry name" value="COPROPORPHYRINIGEN III OXIDASE"/>
    <property type="match status" value="1"/>
</dbReference>
<accession>A0A6I6E146</accession>
<keyword evidence="10" id="KW-0004">4Fe-4S</keyword>
<evidence type="ECO:0000256" key="3">
    <source>
        <dbReference type="ARBA" id="ARBA00017228"/>
    </source>
</evidence>
<keyword evidence="4 10" id="KW-0349">Heme</keyword>
<dbReference type="PROSITE" id="PS51918">
    <property type="entry name" value="RADICAL_SAM"/>
    <property type="match status" value="1"/>
</dbReference>
<evidence type="ECO:0000256" key="1">
    <source>
        <dbReference type="ARBA" id="ARBA00001966"/>
    </source>
</evidence>
<dbReference type="AlphaFoldDB" id="A0A6I6E146"/>
<proteinExistence type="inferred from homology"/>
<comment type="subcellular location">
    <subcellularLocation>
        <location evidence="10">Cytoplasm</location>
    </subcellularLocation>
</comment>
<dbReference type="PANTHER" id="PTHR13932:SF5">
    <property type="entry name" value="RADICAL S-ADENOSYL METHIONINE DOMAIN-CONTAINING PROTEIN 1, MITOCHONDRIAL"/>
    <property type="match status" value="1"/>
</dbReference>
<dbReference type="InterPro" id="IPR058240">
    <property type="entry name" value="rSAM_sf"/>
</dbReference>
<evidence type="ECO:0000256" key="5">
    <source>
        <dbReference type="ARBA" id="ARBA00022691"/>
    </source>
</evidence>
<evidence type="ECO:0000256" key="6">
    <source>
        <dbReference type="ARBA" id="ARBA00022723"/>
    </source>
</evidence>
<evidence type="ECO:0000256" key="8">
    <source>
        <dbReference type="ARBA" id="ARBA00023014"/>
    </source>
</evidence>
<comment type="function">
    <text evidence="10">Probably acts as a heme chaperone, transferring heme to an unknown acceptor. Binds one molecule of heme per monomer, possibly covalently. Binds 1 [4Fe-4S] cluster. The cluster is coordinated with 3 cysteines and an exchangeable S-adenosyl-L-methionine.</text>
</comment>
<dbReference type="SFLD" id="SFLDF00288">
    <property type="entry name" value="HemN-like__clustered_with_nucl"/>
    <property type="match status" value="1"/>
</dbReference>
<evidence type="ECO:0000256" key="4">
    <source>
        <dbReference type="ARBA" id="ARBA00022617"/>
    </source>
</evidence>
<evidence type="ECO:0000259" key="11">
    <source>
        <dbReference type="PROSITE" id="PS51918"/>
    </source>
</evidence>
<evidence type="ECO:0000256" key="10">
    <source>
        <dbReference type="RuleBase" id="RU364116"/>
    </source>
</evidence>
<feature type="domain" description="Radical SAM core" evidence="11">
    <location>
        <begin position="5"/>
        <end position="241"/>
    </location>
</feature>
<keyword evidence="9 10" id="KW-0143">Chaperone</keyword>
<reference evidence="12 13" key="1">
    <citation type="submission" date="2019-12" db="EMBL/GenBank/DDBJ databases">
        <title>The complete genome of the thermophilic, anoxygenic phototrophic gammaproteobacterium Thermochromatium tepidum.</title>
        <authorList>
            <person name="Sattley W.M."/>
            <person name="Swingley W.D."/>
            <person name="Burchell B.M."/>
            <person name="Gurbani S.A."/>
            <person name="Kujawa C.M."/>
            <person name="Nuccio D.A."/>
            <person name="Schladweiler J."/>
            <person name="Shaffer K.N."/>
            <person name="Stokes L.M."/>
            <person name="Touchman J.W."/>
            <person name="Blankenship R.E."/>
            <person name="Madigan M.T."/>
        </authorList>
    </citation>
    <scope>NUCLEOTIDE SEQUENCE [LARGE SCALE GENOMIC DNA]</scope>
    <source>
        <strain evidence="12 13">ATCC 43061</strain>
    </source>
</reference>
<dbReference type="CDD" id="cd01335">
    <property type="entry name" value="Radical_SAM"/>
    <property type="match status" value="1"/>
</dbReference>